<accession>A0A3N4MBB3</accession>
<keyword evidence="2" id="KW-1185">Reference proteome</keyword>
<evidence type="ECO:0000313" key="1">
    <source>
        <dbReference type="EMBL" id="RPB29652.1"/>
    </source>
</evidence>
<protein>
    <submittedName>
        <fullName evidence="1">Uncharacterized protein</fullName>
    </submittedName>
</protein>
<organism evidence="1 2">
    <name type="scientific">Terfezia boudieri ATCC MYA-4762</name>
    <dbReference type="NCBI Taxonomy" id="1051890"/>
    <lineage>
        <taxon>Eukaryota</taxon>
        <taxon>Fungi</taxon>
        <taxon>Dikarya</taxon>
        <taxon>Ascomycota</taxon>
        <taxon>Pezizomycotina</taxon>
        <taxon>Pezizomycetes</taxon>
        <taxon>Pezizales</taxon>
        <taxon>Pezizaceae</taxon>
        <taxon>Terfezia</taxon>
    </lineage>
</organism>
<reference evidence="1 2" key="1">
    <citation type="journal article" date="2018" name="Nat. Ecol. Evol.">
        <title>Pezizomycetes genomes reveal the molecular basis of ectomycorrhizal truffle lifestyle.</title>
        <authorList>
            <person name="Murat C."/>
            <person name="Payen T."/>
            <person name="Noel B."/>
            <person name="Kuo A."/>
            <person name="Morin E."/>
            <person name="Chen J."/>
            <person name="Kohler A."/>
            <person name="Krizsan K."/>
            <person name="Balestrini R."/>
            <person name="Da Silva C."/>
            <person name="Montanini B."/>
            <person name="Hainaut M."/>
            <person name="Levati E."/>
            <person name="Barry K.W."/>
            <person name="Belfiori B."/>
            <person name="Cichocki N."/>
            <person name="Clum A."/>
            <person name="Dockter R.B."/>
            <person name="Fauchery L."/>
            <person name="Guy J."/>
            <person name="Iotti M."/>
            <person name="Le Tacon F."/>
            <person name="Lindquist E.A."/>
            <person name="Lipzen A."/>
            <person name="Malagnac F."/>
            <person name="Mello A."/>
            <person name="Molinier V."/>
            <person name="Miyauchi S."/>
            <person name="Poulain J."/>
            <person name="Riccioni C."/>
            <person name="Rubini A."/>
            <person name="Sitrit Y."/>
            <person name="Splivallo R."/>
            <person name="Traeger S."/>
            <person name="Wang M."/>
            <person name="Zifcakova L."/>
            <person name="Wipf D."/>
            <person name="Zambonelli A."/>
            <person name="Paolocci F."/>
            <person name="Nowrousian M."/>
            <person name="Ottonello S."/>
            <person name="Baldrian P."/>
            <person name="Spatafora J.W."/>
            <person name="Henrissat B."/>
            <person name="Nagy L.G."/>
            <person name="Aury J.M."/>
            <person name="Wincker P."/>
            <person name="Grigoriev I.V."/>
            <person name="Bonfante P."/>
            <person name="Martin F.M."/>
        </authorList>
    </citation>
    <scope>NUCLEOTIDE SEQUENCE [LARGE SCALE GENOMIC DNA]</scope>
    <source>
        <strain evidence="1 2">ATCC MYA-4762</strain>
    </source>
</reference>
<name>A0A3N4MBB3_9PEZI</name>
<dbReference type="Proteomes" id="UP000267821">
    <property type="component" value="Unassembled WGS sequence"/>
</dbReference>
<dbReference type="AlphaFoldDB" id="A0A3N4MBB3"/>
<dbReference type="InParanoid" id="A0A3N4MBB3"/>
<evidence type="ECO:0000313" key="2">
    <source>
        <dbReference type="Proteomes" id="UP000267821"/>
    </source>
</evidence>
<sequence length="253" mass="28774">MRWEPCPISLTFTGVRLGAFRFFFQLNCPNSISIQPMNINALILTTIECYSITTFLEGANYKILMILADTLPSLRKPLCKQLFRSSKTSYEICYNSFLIRDPYPKQSGRSILPALFEVTFLNIITFLSASFYGHTGLAISSTSFLSIDSIQFCVRVWKRRCFFPSQPNSNWTIVKKPSSFQQHQLLTLNMEPFMGALMSLNVNSGNEVEALEVAKDLMRETKGFMSDFHDGMDYGQAAEANNLFPICIELQEI</sequence>
<proteinExistence type="predicted"/>
<gene>
    <name evidence="1" type="ORF">L211DRAFT_864251</name>
</gene>
<dbReference type="EMBL" id="ML121527">
    <property type="protein sequence ID" value="RPB29652.1"/>
    <property type="molecule type" value="Genomic_DNA"/>
</dbReference>